<comment type="subcellular location">
    <subcellularLocation>
        <location evidence="1">Mitochondrion outer membrane</location>
        <topology evidence="1">Multi-pass membrane protein</topology>
    </subcellularLocation>
</comment>
<evidence type="ECO:0000256" key="1">
    <source>
        <dbReference type="ARBA" id="ARBA00004374"/>
    </source>
</evidence>
<dbReference type="OrthoDB" id="1724197at2759"/>
<evidence type="ECO:0000313" key="8">
    <source>
        <dbReference type="Proteomes" id="UP000269721"/>
    </source>
</evidence>
<dbReference type="InterPro" id="IPR000184">
    <property type="entry name" value="Bac_surfAg_D15"/>
</dbReference>
<evidence type="ECO:0000259" key="6">
    <source>
        <dbReference type="Pfam" id="PF01103"/>
    </source>
</evidence>
<proteinExistence type="inferred from homology"/>
<dbReference type="Gene3D" id="2.40.160.50">
    <property type="entry name" value="membrane protein fhac: a member of the omp85/tpsb transporter family"/>
    <property type="match status" value="1"/>
</dbReference>
<feature type="domain" description="Bacterial surface antigen (D15)" evidence="6">
    <location>
        <begin position="109"/>
        <end position="356"/>
    </location>
</feature>
<dbReference type="InterPro" id="IPR039910">
    <property type="entry name" value="D15-like"/>
</dbReference>
<evidence type="ECO:0000256" key="2">
    <source>
        <dbReference type="ARBA" id="ARBA00010913"/>
    </source>
</evidence>
<keyword evidence="3" id="KW-1134">Transmembrane beta strand</keyword>
<dbReference type="PANTHER" id="PTHR12815">
    <property type="entry name" value="SORTING AND ASSEMBLY MACHINERY SAMM50 PROTEIN FAMILY MEMBER"/>
    <property type="match status" value="1"/>
</dbReference>
<dbReference type="Pfam" id="PF01103">
    <property type="entry name" value="Omp85"/>
    <property type="match status" value="1"/>
</dbReference>
<sequence>MRVNSIRIEGLNNTRPSVVERIVKPILESQNLGDILVESQEACRRLARFGVFEDLGVVLDTSRDGFGRPTDEGVDVVLNVKEGSRLWARTGADVGNYEGNMKARLKILNAFGAGEILEANASYGIETDAITQNKDREALFQTGTAFQVAVYKQLRNNQIHSSHNEDIKGASARYKISSPRLGTHTLSYDAAWRQISGVAEGASWSVRKDAGHSFKSAVAHSFTLDRRDDSMLPTRGFLFKTSEEFAGLGGDVQHVKGEGEGQFVLPLGSGFSLSTSFRGGLLLPFNCASTRINDRFFLGGPLTIRGFRQSGVGPQDKEDAIGGDAYWAAGVSLLTPLPYLVDKPMKGHFFINGGSLAPIDPGTCSLLS</sequence>
<evidence type="ECO:0000256" key="3">
    <source>
        <dbReference type="ARBA" id="ARBA00022452"/>
    </source>
</evidence>
<comment type="similarity">
    <text evidence="2">Belongs to the SAM50/omp85 family.</text>
</comment>
<evidence type="ECO:0000313" key="7">
    <source>
        <dbReference type="EMBL" id="RKO91707.1"/>
    </source>
</evidence>
<protein>
    <submittedName>
        <fullName evidence="7">Surface antigen-domain-containing protein</fullName>
    </submittedName>
</protein>
<dbReference type="Proteomes" id="UP000269721">
    <property type="component" value="Unassembled WGS sequence"/>
</dbReference>
<evidence type="ECO:0000256" key="5">
    <source>
        <dbReference type="ARBA" id="ARBA00023136"/>
    </source>
</evidence>
<gene>
    <name evidence="7" type="ORF">BDK51DRAFT_20885</name>
</gene>
<accession>A0A4V1IRY8</accession>
<dbReference type="GO" id="GO:0005741">
    <property type="term" value="C:mitochondrial outer membrane"/>
    <property type="evidence" value="ECO:0007669"/>
    <property type="project" value="UniProtKB-SubCell"/>
</dbReference>
<keyword evidence="4" id="KW-0812">Transmembrane</keyword>
<reference evidence="8" key="1">
    <citation type="journal article" date="2018" name="Nat. Microbiol.">
        <title>Leveraging single-cell genomics to expand the fungal tree of life.</title>
        <authorList>
            <person name="Ahrendt S.R."/>
            <person name="Quandt C.A."/>
            <person name="Ciobanu D."/>
            <person name="Clum A."/>
            <person name="Salamov A."/>
            <person name="Andreopoulos B."/>
            <person name="Cheng J.F."/>
            <person name="Woyke T."/>
            <person name="Pelin A."/>
            <person name="Henrissat B."/>
            <person name="Reynolds N.K."/>
            <person name="Benny G.L."/>
            <person name="Smith M.E."/>
            <person name="James T.Y."/>
            <person name="Grigoriev I.V."/>
        </authorList>
    </citation>
    <scope>NUCLEOTIDE SEQUENCE [LARGE SCALE GENOMIC DNA]</scope>
</reference>
<keyword evidence="5" id="KW-0472">Membrane</keyword>
<organism evidence="7 8">
    <name type="scientific">Blyttiomyces helicus</name>
    <dbReference type="NCBI Taxonomy" id="388810"/>
    <lineage>
        <taxon>Eukaryota</taxon>
        <taxon>Fungi</taxon>
        <taxon>Fungi incertae sedis</taxon>
        <taxon>Chytridiomycota</taxon>
        <taxon>Chytridiomycota incertae sedis</taxon>
        <taxon>Chytridiomycetes</taxon>
        <taxon>Chytridiomycetes incertae sedis</taxon>
        <taxon>Blyttiomyces</taxon>
    </lineage>
</organism>
<keyword evidence="8" id="KW-1185">Reference proteome</keyword>
<dbReference type="GO" id="GO:0045040">
    <property type="term" value="P:protein insertion into mitochondrial outer membrane"/>
    <property type="evidence" value="ECO:0007669"/>
    <property type="project" value="TreeGrafter"/>
</dbReference>
<dbReference type="PANTHER" id="PTHR12815:SF18">
    <property type="entry name" value="SORTING AND ASSEMBLY MACHINERY COMPONENT 50 HOMOLOG"/>
    <property type="match status" value="1"/>
</dbReference>
<evidence type="ECO:0000256" key="4">
    <source>
        <dbReference type="ARBA" id="ARBA00022692"/>
    </source>
</evidence>
<dbReference type="EMBL" id="KZ994942">
    <property type="protein sequence ID" value="RKO91707.1"/>
    <property type="molecule type" value="Genomic_DNA"/>
</dbReference>
<name>A0A4V1IRY8_9FUNG</name>
<dbReference type="AlphaFoldDB" id="A0A4V1IRY8"/>